<dbReference type="EMBL" id="SMLW01000502">
    <property type="protein sequence ID" value="MTI25306.1"/>
    <property type="molecule type" value="Genomic_DNA"/>
</dbReference>
<proteinExistence type="inferred from homology"/>
<dbReference type="Proteomes" id="UP000798808">
    <property type="component" value="Unassembled WGS sequence"/>
</dbReference>
<dbReference type="Gene3D" id="3.90.550.10">
    <property type="entry name" value="Spore Coat Polysaccharide Biosynthesis Protein SpsA, Chain A"/>
    <property type="match status" value="1"/>
</dbReference>
<evidence type="ECO:0000256" key="2">
    <source>
        <dbReference type="ARBA" id="ARBA00022676"/>
    </source>
</evidence>
<dbReference type="PANTHER" id="PTHR43685:SF5">
    <property type="entry name" value="GLYCOSYLTRANSFERASE EPSE-RELATED"/>
    <property type="match status" value="1"/>
</dbReference>
<protein>
    <submittedName>
        <fullName evidence="5">Glycosyltransferase family 2 protein</fullName>
    </submittedName>
</protein>
<dbReference type="InterPro" id="IPR001173">
    <property type="entry name" value="Glyco_trans_2-like"/>
</dbReference>
<dbReference type="InterPro" id="IPR029044">
    <property type="entry name" value="Nucleotide-diphossugar_trans"/>
</dbReference>
<evidence type="ECO:0000259" key="4">
    <source>
        <dbReference type="Pfam" id="PF00535"/>
    </source>
</evidence>
<keyword evidence="6" id="KW-1185">Reference proteome</keyword>
<organism evidence="5 6">
    <name type="scientific">Fulvivirga kasyanovii</name>
    <dbReference type="NCBI Taxonomy" id="396812"/>
    <lineage>
        <taxon>Bacteria</taxon>
        <taxon>Pseudomonadati</taxon>
        <taxon>Bacteroidota</taxon>
        <taxon>Cytophagia</taxon>
        <taxon>Cytophagales</taxon>
        <taxon>Fulvivirgaceae</taxon>
        <taxon>Fulvivirga</taxon>
    </lineage>
</organism>
<evidence type="ECO:0000256" key="1">
    <source>
        <dbReference type="ARBA" id="ARBA00006739"/>
    </source>
</evidence>
<keyword evidence="3" id="KW-0808">Transferase</keyword>
<evidence type="ECO:0000313" key="6">
    <source>
        <dbReference type="Proteomes" id="UP000798808"/>
    </source>
</evidence>
<comment type="caution">
    <text evidence="5">The sequence shown here is derived from an EMBL/GenBank/DDBJ whole genome shotgun (WGS) entry which is preliminary data.</text>
</comment>
<dbReference type="CDD" id="cd00761">
    <property type="entry name" value="Glyco_tranf_GTA_type"/>
    <property type="match status" value="1"/>
</dbReference>
<accession>A0ABW9RMT4</accession>
<evidence type="ECO:0000313" key="5">
    <source>
        <dbReference type="EMBL" id="MTI25306.1"/>
    </source>
</evidence>
<dbReference type="Pfam" id="PF00535">
    <property type="entry name" value="Glycos_transf_2"/>
    <property type="match status" value="1"/>
</dbReference>
<dbReference type="InterPro" id="IPR050834">
    <property type="entry name" value="Glycosyltransf_2"/>
</dbReference>
<feature type="domain" description="Glycosyltransferase 2-like" evidence="4">
    <location>
        <begin position="5"/>
        <end position="162"/>
    </location>
</feature>
<sequence length="311" mass="35890">MELVSVIMPAYNAAPYIGVAIESIINQTYSNWELLIADDGSTDNTREIIEKYDDSRIKLYHNNCNQGNLKTVNKLFAMAAGDYIAIQDADDWCDTTKLDVQLQAFKNHRQIGVCGTQSVKLDNNGKVLKRSNFPLTHEGITKFIPEDYTFTSASVMIRRSVYLDIGGFNDYFDRRGGADWYWISLILERFKMLNVPQHLYFYRYNPASITNTKPSNALNYTVGRVIAFLYHQRKRYGKDGVSGNDNSLKKQLKEFENKLDRLYIMDPLLLDREYSVRLCTQGHYYKGGISLVSNFLRGPLLFFKWLLSKLK</sequence>
<dbReference type="RefSeq" id="WP_155171338.1">
    <property type="nucleotide sequence ID" value="NZ_BAAAFL010000010.1"/>
</dbReference>
<evidence type="ECO:0000256" key="3">
    <source>
        <dbReference type="ARBA" id="ARBA00022679"/>
    </source>
</evidence>
<dbReference type="SUPFAM" id="SSF53448">
    <property type="entry name" value="Nucleotide-diphospho-sugar transferases"/>
    <property type="match status" value="1"/>
</dbReference>
<name>A0ABW9RMT4_9BACT</name>
<gene>
    <name evidence="5" type="ORF">E1163_10165</name>
</gene>
<keyword evidence="2" id="KW-0328">Glycosyltransferase</keyword>
<reference evidence="5 6" key="1">
    <citation type="submission" date="2019-02" db="EMBL/GenBank/DDBJ databases">
        <authorList>
            <person name="Goldberg S.R."/>
            <person name="Haltli B.A."/>
            <person name="Correa H."/>
            <person name="Russell K.G."/>
        </authorList>
    </citation>
    <scope>NUCLEOTIDE SEQUENCE [LARGE SCALE GENOMIC DNA]</scope>
    <source>
        <strain evidence="5 6">JCM 16186</strain>
    </source>
</reference>
<comment type="similarity">
    <text evidence="1">Belongs to the glycosyltransferase 2 family.</text>
</comment>
<dbReference type="PANTHER" id="PTHR43685">
    <property type="entry name" value="GLYCOSYLTRANSFERASE"/>
    <property type="match status" value="1"/>
</dbReference>